<evidence type="ECO:0000313" key="2">
    <source>
        <dbReference type="Proteomes" id="UP001589833"/>
    </source>
</evidence>
<dbReference type="PROSITE" id="PS51257">
    <property type="entry name" value="PROKAR_LIPOPROTEIN"/>
    <property type="match status" value="1"/>
</dbReference>
<dbReference type="EMBL" id="JBHLTR010000056">
    <property type="protein sequence ID" value="MFC0561352.1"/>
    <property type="molecule type" value="Genomic_DNA"/>
</dbReference>
<sequence length="210" mass="23857">MEINKTTFSILCLAVLLVGCNSGENTQPTEVIEEERGQIEAELETFSFSESMEKADLVAEVKIISKLSEIEEPLPKTIYSATIVDLLKGESEILEINIMQQGNSNWQFNDNALFSTDENYILVLKKATDDYVPYENTYWILGEETGMYQVLDKNITVKMALKDNQLNSIELNDVTEKIKNKEIQSKVSSTNEFQALDKKALKEKINKEVK</sequence>
<proteinExistence type="predicted"/>
<keyword evidence="2" id="KW-1185">Reference proteome</keyword>
<comment type="caution">
    <text evidence="1">The sequence shown here is derived from an EMBL/GenBank/DDBJ whole genome shotgun (WGS) entry which is preliminary data.</text>
</comment>
<evidence type="ECO:0008006" key="3">
    <source>
        <dbReference type="Google" id="ProtNLM"/>
    </source>
</evidence>
<reference evidence="1 2" key="1">
    <citation type="submission" date="2024-09" db="EMBL/GenBank/DDBJ databases">
        <authorList>
            <person name="Sun Q."/>
            <person name="Mori K."/>
        </authorList>
    </citation>
    <scope>NUCLEOTIDE SEQUENCE [LARGE SCALE GENOMIC DNA]</scope>
    <source>
        <strain evidence="1 2">NCAIM B.02301</strain>
    </source>
</reference>
<evidence type="ECO:0000313" key="1">
    <source>
        <dbReference type="EMBL" id="MFC0561352.1"/>
    </source>
</evidence>
<protein>
    <recommendedName>
        <fullName evidence="3">Lipoprotein</fullName>
    </recommendedName>
</protein>
<dbReference type="RefSeq" id="WP_273846597.1">
    <property type="nucleotide sequence ID" value="NZ_JAQQWT010000018.1"/>
</dbReference>
<organism evidence="1 2">
    <name type="scientific">Halalkalibacter alkalisediminis</name>
    <dbReference type="NCBI Taxonomy" id="935616"/>
    <lineage>
        <taxon>Bacteria</taxon>
        <taxon>Bacillati</taxon>
        <taxon>Bacillota</taxon>
        <taxon>Bacilli</taxon>
        <taxon>Bacillales</taxon>
        <taxon>Bacillaceae</taxon>
        <taxon>Halalkalibacter</taxon>
    </lineage>
</organism>
<gene>
    <name evidence="1" type="ORF">ACFFH4_20630</name>
</gene>
<accession>A0ABV6NM73</accession>
<dbReference type="Proteomes" id="UP001589833">
    <property type="component" value="Unassembled WGS sequence"/>
</dbReference>
<name>A0ABV6NM73_9BACI</name>